<keyword evidence="6" id="KW-0961">Cell wall biogenesis/degradation</keyword>
<dbReference type="EMBL" id="LAZR01047121">
    <property type="protein sequence ID" value="KKK94961.1"/>
    <property type="molecule type" value="Genomic_DNA"/>
</dbReference>
<organism evidence="7">
    <name type="scientific">marine sediment metagenome</name>
    <dbReference type="NCBI Taxonomy" id="412755"/>
    <lineage>
        <taxon>unclassified sequences</taxon>
        <taxon>metagenomes</taxon>
        <taxon>ecological metagenomes</taxon>
    </lineage>
</organism>
<reference evidence="7" key="1">
    <citation type="journal article" date="2015" name="Nature">
        <title>Complex archaea that bridge the gap between prokaryotes and eukaryotes.</title>
        <authorList>
            <person name="Spang A."/>
            <person name="Saw J.H."/>
            <person name="Jorgensen S.L."/>
            <person name="Zaremba-Niedzwiedzka K."/>
            <person name="Martijn J."/>
            <person name="Lind A.E."/>
            <person name="van Eijk R."/>
            <person name="Schleper C."/>
            <person name="Guy L."/>
            <person name="Ettema T.J."/>
        </authorList>
    </citation>
    <scope>NUCLEOTIDE SEQUENCE</scope>
</reference>
<proteinExistence type="inferred from homology"/>
<dbReference type="Pfam" id="PF02618">
    <property type="entry name" value="YceG"/>
    <property type="match status" value="1"/>
</dbReference>
<evidence type="ECO:0008006" key="8">
    <source>
        <dbReference type="Google" id="ProtNLM"/>
    </source>
</evidence>
<evidence type="ECO:0000256" key="3">
    <source>
        <dbReference type="ARBA" id="ARBA00022989"/>
    </source>
</evidence>
<evidence type="ECO:0000313" key="7">
    <source>
        <dbReference type="EMBL" id="KKK94961.1"/>
    </source>
</evidence>
<dbReference type="CDD" id="cd08010">
    <property type="entry name" value="MltG_like"/>
    <property type="match status" value="1"/>
</dbReference>
<dbReference type="NCBIfam" id="TIGR00247">
    <property type="entry name" value="endolytic transglycosylase MltG"/>
    <property type="match status" value="1"/>
</dbReference>
<gene>
    <name evidence="7" type="ORF">LCGC14_2677600</name>
</gene>
<evidence type="ECO:0000256" key="5">
    <source>
        <dbReference type="ARBA" id="ARBA00023239"/>
    </source>
</evidence>
<evidence type="ECO:0000256" key="1">
    <source>
        <dbReference type="ARBA" id="ARBA00022475"/>
    </source>
</evidence>
<dbReference type="PANTHER" id="PTHR30518:SF2">
    <property type="entry name" value="ENDOLYTIC MUREIN TRANSGLYCOSYLASE"/>
    <property type="match status" value="1"/>
</dbReference>
<dbReference type="HAMAP" id="MF_02065">
    <property type="entry name" value="MltG"/>
    <property type="match status" value="1"/>
</dbReference>
<accession>A0A0F9CE45</accession>
<keyword evidence="5" id="KW-0456">Lyase</keyword>
<evidence type="ECO:0000256" key="4">
    <source>
        <dbReference type="ARBA" id="ARBA00023136"/>
    </source>
</evidence>
<protein>
    <recommendedName>
        <fullName evidence="8">Endolytic transglycosylase MltG</fullName>
    </recommendedName>
</protein>
<sequence length="294" mass="33180">IKDGQSTAQVAQKLARVGIITNVYTFRAYAVLTQTETNLQPGKYRLKSDMTYDDILDKLTEKKVDPPIKVMIPEGFTVTEIAETLAKKTDRPVIDYLEYMRGQGVSQIRPDQMPLELKTIEGYLFPKTYLFHKKDHPKKIIARMIEQFELEVTNVDWAYAKERDLSVHQILTIASLVEKEAKVPEERAIMAAVIYNRIAKGMPLQIDATVQYALPQRKDALSEQDLRFASPYNTYQQTGLPPGPISNPGIDSIKAALEPAQVDFLYYVLTSPDGSHTFTSSYNEFLQAKKGAGL</sequence>
<evidence type="ECO:0000256" key="6">
    <source>
        <dbReference type="ARBA" id="ARBA00023316"/>
    </source>
</evidence>
<feature type="non-terminal residue" evidence="7">
    <location>
        <position position="1"/>
    </location>
</feature>
<dbReference type="InterPro" id="IPR003770">
    <property type="entry name" value="MLTG-like"/>
</dbReference>
<dbReference type="GO" id="GO:0016829">
    <property type="term" value="F:lyase activity"/>
    <property type="evidence" value="ECO:0007669"/>
    <property type="project" value="UniProtKB-KW"/>
</dbReference>
<dbReference type="AlphaFoldDB" id="A0A0F9CE45"/>
<comment type="caution">
    <text evidence="7">The sequence shown here is derived from an EMBL/GenBank/DDBJ whole genome shotgun (WGS) entry which is preliminary data.</text>
</comment>
<keyword evidence="2" id="KW-0812">Transmembrane</keyword>
<dbReference type="Gene3D" id="3.30.1490.480">
    <property type="entry name" value="Endolytic murein transglycosylase"/>
    <property type="match status" value="1"/>
</dbReference>
<keyword evidence="1" id="KW-1003">Cell membrane</keyword>
<dbReference type="PANTHER" id="PTHR30518">
    <property type="entry name" value="ENDOLYTIC MUREIN TRANSGLYCOSYLASE"/>
    <property type="match status" value="1"/>
</dbReference>
<name>A0A0F9CE45_9ZZZZ</name>
<keyword evidence="3" id="KW-1133">Transmembrane helix</keyword>
<evidence type="ECO:0000256" key="2">
    <source>
        <dbReference type="ARBA" id="ARBA00022692"/>
    </source>
</evidence>
<dbReference type="GO" id="GO:0071555">
    <property type="term" value="P:cell wall organization"/>
    <property type="evidence" value="ECO:0007669"/>
    <property type="project" value="UniProtKB-KW"/>
</dbReference>
<keyword evidence="4" id="KW-0472">Membrane</keyword>